<dbReference type="InterPro" id="IPR000515">
    <property type="entry name" value="MetI-like"/>
</dbReference>
<dbReference type="RefSeq" id="WP_161406282.1">
    <property type="nucleotide sequence ID" value="NZ_WTUZ01000010.1"/>
</dbReference>
<dbReference type="Pfam" id="PF12911">
    <property type="entry name" value="OppC_N"/>
    <property type="match status" value="1"/>
</dbReference>
<evidence type="ECO:0000313" key="9">
    <source>
        <dbReference type="Proteomes" id="UP000481087"/>
    </source>
</evidence>
<reference evidence="8 9" key="1">
    <citation type="submission" date="2019-12" db="EMBL/GenBank/DDBJ databases">
        <title>Paenibacillus sp. nov. sp. isolated from soil.</title>
        <authorList>
            <person name="Kim J."/>
            <person name="Jeong S.E."/>
            <person name="Jung H.S."/>
            <person name="Jeon C.O."/>
        </authorList>
    </citation>
    <scope>NUCLEOTIDE SEQUENCE [LARGE SCALE GENOMIC DNA]</scope>
    <source>
        <strain evidence="8 9">5J-6</strain>
    </source>
</reference>
<dbReference type="InterPro" id="IPR025966">
    <property type="entry name" value="OppC_N"/>
</dbReference>
<feature type="transmembrane region" description="Helical" evidence="6">
    <location>
        <begin position="181"/>
        <end position="207"/>
    </location>
</feature>
<dbReference type="CDD" id="cd06261">
    <property type="entry name" value="TM_PBP2"/>
    <property type="match status" value="1"/>
</dbReference>
<organism evidence="8 9">
    <name type="scientific">Paenibacillus silvestris</name>
    <dbReference type="NCBI Taxonomy" id="2606219"/>
    <lineage>
        <taxon>Bacteria</taxon>
        <taxon>Bacillati</taxon>
        <taxon>Bacillota</taxon>
        <taxon>Bacilli</taxon>
        <taxon>Bacillales</taxon>
        <taxon>Paenibacillaceae</taxon>
        <taxon>Paenibacillus</taxon>
    </lineage>
</organism>
<keyword evidence="2 6" id="KW-0813">Transport</keyword>
<evidence type="ECO:0000259" key="7">
    <source>
        <dbReference type="PROSITE" id="PS50928"/>
    </source>
</evidence>
<protein>
    <submittedName>
        <fullName evidence="8">ABC transporter permease subunit</fullName>
    </submittedName>
</protein>
<evidence type="ECO:0000256" key="4">
    <source>
        <dbReference type="ARBA" id="ARBA00022989"/>
    </source>
</evidence>
<comment type="subcellular location">
    <subcellularLocation>
        <location evidence="6">Cell membrane</location>
        <topology evidence="6">Multi-pass membrane protein</topology>
    </subcellularLocation>
    <subcellularLocation>
        <location evidence="1">Membrane</location>
        <topology evidence="1">Multi-pass membrane protein</topology>
    </subcellularLocation>
</comment>
<feature type="transmembrane region" description="Helical" evidence="6">
    <location>
        <begin position="298"/>
        <end position="318"/>
    </location>
</feature>
<evidence type="ECO:0000256" key="6">
    <source>
        <dbReference type="RuleBase" id="RU363032"/>
    </source>
</evidence>
<feature type="transmembrane region" description="Helical" evidence="6">
    <location>
        <begin position="219"/>
        <end position="239"/>
    </location>
</feature>
<evidence type="ECO:0000313" key="8">
    <source>
        <dbReference type="EMBL" id="MZQ82107.1"/>
    </source>
</evidence>
<evidence type="ECO:0000256" key="1">
    <source>
        <dbReference type="ARBA" id="ARBA00004141"/>
    </source>
</evidence>
<evidence type="ECO:0000256" key="2">
    <source>
        <dbReference type="ARBA" id="ARBA00022448"/>
    </source>
</evidence>
<evidence type="ECO:0000256" key="3">
    <source>
        <dbReference type="ARBA" id="ARBA00022692"/>
    </source>
</evidence>
<name>A0A6L8UW38_9BACL</name>
<dbReference type="PANTHER" id="PTHR43839:SF3">
    <property type="entry name" value="OLIGOPEPTIDE ABC TRANSPORTER, PERMEASE PROTEIN"/>
    <property type="match status" value="1"/>
</dbReference>
<dbReference type="PANTHER" id="PTHR43839">
    <property type="entry name" value="OPPC IN A BINDING PROTEIN-DEPENDENT TRANSPORT SYSTEM"/>
    <property type="match status" value="1"/>
</dbReference>
<keyword evidence="5 6" id="KW-0472">Membrane</keyword>
<accession>A0A6L8UW38</accession>
<sequence length="386" mass="43468">MSAITTIANRFRRTKVNNRNRVGADNQYEVASQWQLMWWKFIKHKMAVFSAVVLILFYLVAIFCEFLAPTVQEARYTDYKNAAPQKIHFVDPNNGFQLRPFVYGMSEKVDQNTFKRTFSEDPAKKFEIYFFTKGEPYKLWGLIPMERHLFGLKNPKDALILMGTDKLGHDLLSRIIYGARISLSFGLLGIVVTLILGLVLGGISGYLGGVMDTIIQRTIDLLICIPTIPLWMALTAALPRDWSALQTYFGLILIFSIIGWTGLARVVRGKILSLREEDFTMAARLAGASDFRIIRKHLLPSFASYIIVNVTLSIPGTILGETALSFLGIGLQAPVVSWGVLLQDAQNLETLAHHPWLLWPAAFIIMTVLMFNFLGDGLRDAADPYK</sequence>
<gene>
    <name evidence="8" type="ORF">GQF01_08140</name>
</gene>
<dbReference type="Gene3D" id="1.10.3720.10">
    <property type="entry name" value="MetI-like"/>
    <property type="match status" value="1"/>
</dbReference>
<feature type="transmembrane region" description="Helical" evidence="6">
    <location>
        <begin position="356"/>
        <end position="375"/>
    </location>
</feature>
<feature type="transmembrane region" description="Helical" evidence="6">
    <location>
        <begin position="46"/>
        <end position="68"/>
    </location>
</feature>
<proteinExistence type="inferred from homology"/>
<dbReference type="Proteomes" id="UP000481087">
    <property type="component" value="Unassembled WGS sequence"/>
</dbReference>
<comment type="caution">
    <text evidence="8">The sequence shown here is derived from an EMBL/GenBank/DDBJ whole genome shotgun (WGS) entry which is preliminary data.</text>
</comment>
<dbReference type="GO" id="GO:0005886">
    <property type="term" value="C:plasma membrane"/>
    <property type="evidence" value="ECO:0007669"/>
    <property type="project" value="UniProtKB-SubCell"/>
</dbReference>
<evidence type="ECO:0000256" key="5">
    <source>
        <dbReference type="ARBA" id="ARBA00023136"/>
    </source>
</evidence>
<dbReference type="InterPro" id="IPR035906">
    <property type="entry name" value="MetI-like_sf"/>
</dbReference>
<dbReference type="Pfam" id="PF00528">
    <property type="entry name" value="BPD_transp_1"/>
    <property type="match status" value="1"/>
</dbReference>
<dbReference type="AlphaFoldDB" id="A0A6L8UW38"/>
<comment type="similarity">
    <text evidence="6">Belongs to the binding-protein-dependent transport system permease family.</text>
</comment>
<dbReference type="EMBL" id="WTUZ01000010">
    <property type="protein sequence ID" value="MZQ82107.1"/>
    <property type="molecule type" value="Genomic_DNA"/>
</dbReference>
<keyword evidence="4 6" id="KW-1133">Transmembrane helix</keyword>
<keyword evidence="3 6" id="KW-0812">Transmembrane</keyword>
<feature type="transmembrane region" description="Helical" evidence="6">
    <location>
        <begin position="245"/>
        <end position="267"/>
    </location>
</feature>
<dbReference type="SUPFAM" id="SSF161098">
    <property type="entry name" value="MetI-like"/>
    <property type="match status" value="1"/>
</dbReference>
<keyword evidence="9" id="KW-1185">Reference proteome</keyword>
<feature type="domain" description="ABC transmembrane type-1" evidence="7">
    <location>
        <begin position="179"/>
        <end position="375"/>
    </location>
</feature>
<dbReference type="GO" id="GO:0055085">
    <property type="term" value="P:transmembrane transport"/>
    <property type="evidence" value="ECO:0007669"/>
    <property type="project" value="InterPro"/>
</dbReference>
<dbReference type="PROSITE" id="PS50928">
    <property type="entry name" value="ABC_TM1"/>
    <property type="match status" value="1"/>
</dbReference>